<evidence type="ECO:0000313" key="1">
    <source>
        <dbReference type="EMBL" id="DAF59666.1"/>
    </source>
</evidence>
<organism evidence="1">
    <name type="scientific">Siphoviridae sp. ct0Wl9</name>
    <dbReference type="NCBI Taxonomy" id="2827763"/>
    <lineage>
        <taxon>Viruses</taxon>
        <taxon>Duplodnaviria</taxon>
        <taxon>Heunggongvirae</taxon>
        <taxon>Uroviricota</taxon>
        <taxon>Caudoviricetes</taxon>
    </lineage>
</organism>
<accession>A0A8S5TA93</accession>
<sequence length="857" mass="100251">MALDKQCYIFSIGTDSFYDEKESYVHDRMTKLYKLLWKGKSKNNRKTKTKSKQKEIPEWKRKSINRVLKKEKNKLISLLEEKTGTDVVRQLKEKDLIDKNIISLFESDLTRCSNIKTGELSTKLFQVEFYFYQVMENLIKNGFYYNGEHYVYFSSSAGSIRKHRGLFIEEKLYNQIRPTLTCGLTLERINKLGGCVVNKWLAYLALSSSATEIWKDFDIDKAIVCDDYEIQVFGDMDYIDASDYSVTRKYTSIGIPMNDGVGMMIGGPTRVIRGPFIKGLMVQFDFHKFLKEKCNKEQWVVSDIYGTSHNVIEEDIQYILTKSQFKMAKYFNNWNEYKQNFKKYGCKMSWCNMEQPYVPKARINYQMLNSLHDMTDDEIKRLLGKTIEEIETIGQDYQTTMRLLGATEYNKNPSWFQQALMLYPELFRDPYCRDVLKQTKKSLVKQAKAGRLRVNGYYRLASPDLYAYCERLFLGIENPKGLLANGEISIKQFKHGEEVDCLRSPHLYFEHCLRTNNRSEEVAKWFTTECIYTSCNDLISRVLALDWDGDILLVTNDKTIKKVVKRNQKDYVPLLFDMRKAEPVQINGDTIYQGLIAAFKYGKIGKYSNDCAKIWGKGQIDENSLTALKLLVAESNWSIDAAKCLYMPERPQEAKELISESTKGKLPNFFIYAKDKFPHQVEEPNQSTMNRIAAKIPDPKIKFSKSISKFDYRMLMNLNYDFSISSESKVVNSYDKWNSRQYLFSIEEDNHQKQEDIYMYQKIRQNVIDECDEDINYVVNTLVAYLYTVRKSSQKKTLWACFGDIIVENLKNNLKNEGKVCKICGKRFSPVNNKQIVCSKKCYYEYDRRQAILRKSS</sequence>
<dbReference type="GO" id="GO:0003968">
    <property type="term" value="F:RNA-directed RNA polymerase activity"/>
    <property type="evidence" value="ECO:0007669"/>
    <property type="project" value="InterPro"/>
</dbReference>
<reference evidence="1" key="1">
    <citation type="journal article" date="2021" name="Proc. Natl. Acad. Sci. U.S.A.">
        <title>A Catalog of Tens of Thousands of Viruses from Human Metagenomes Reveals Hidden Associations with Chronic Diseases.</title>
        <authorList>
            <person name="Tisza M.J."/>
            <person name="Buck C.B."/>
        </authorList>
    </citation>
    <scope>NUCLEOTIDE SEQUENCE</scope>
    <source>
        <strain evidence="1">Ct0Wl9</strain>
    </source>
</reference>
<protein>
    <submittedName>
        <fullName evidence="1">RNA dependent RNA polymerase</fullName>
    </submittedName>
</protein>
<dbReference type="EMBL" id="BK032775">
    <property type="protein sequence ID" value="DAF59666.1"/>
    <property type="molecule type" value="Genomic_DNA"/>
</dbReference>
<name>A0A8S5TA93_9CAUD</name>
<proteinExistence type="predicted"/>